<feature type="domain" description="Transposase IS200-like" evidence="1">
    <location>
        <begin position="9"/>
        <end position="124"/>
    </location>
</feature>
<protein>
    <submittedName>
        <fullName evidence="2">Transposase</fullName>
    </submittedName>
</protein>
<organism evidence="2 3">
    <name type="scientific">Pseudidiomarina aquimaris</name>
    <dbReference type="NCBI Taxonomy" id="641841"/>
    <lineage>
        <taxon>Bacteria</taxon>
        <taxon>Pseudomonadati</taxon>
        <taxon>Pseudomonadota</taxon>
        <taxon>Gammaproteobacteria</taxon>
        <taxon>Alteromonadales</taxon>
        <taxon>Idiomarinaceae</taxon>
        <taxon>Pseudidiomarina</taxon>
    </lineage>
</organism>
<keyword evidence="3" id="KW-1185">Reference proteome</keyword>
<dbReference type="Gene3D" id="3.30.70.1290">
    <property type="entry name" value="Transposase IS200-like"/>
    <property type="match status" value="1"/>
</dbReference>
<gene>
    <name evidence="2" type="ORF">CWE21_10385</name>
</gene>
<dbReference type="SUPFAM" id="SSF143422">
    <property type="entry name" value="Transposase IS200-like"/>
    <property type="match status" value="1"/>
</dbReference>
<dbReference type="OrthoDB" id="9814067at2"/>
<dbReference type="GO" id="GO:0006313">
    <property type="term" value="P:DNA transposition"/>
    <property type="evidence" value="ECO:0007669"/>
    <property type="project" value="InterPro"/>
</dbReference>
<accession>A0A432XDC8</accession>
<name>A0A432XDC8_9GAMM</name>
<dbReference type="GO" id="GO:0004803">
    <property type="term" value="F:transposase activity"/>
    <property type="evidence" value="ECO:0007669"/>
    <property type="project" value="InterPro"/>
</dbReference>
<comment type="caution">
    <text evidence="2">The sequence shown here is derived from an EMBL/GenBank/DDBJ whole genome shotgun (WGS) entry which is preliminary data.</text>
</comment>
<dbReference type="EMBL" id="PIPT01000008">
    <property type="protein sequence ID" value="RUO46557.1"/>
    <property type="molecule type" value="Genomic_DNA"/>
</dbReference>
<dbReference type="PANTHER" id="PTHR34322">
    <property type="entry name" value="TRANSPOSASE, Y1_TNP DOMAIN-CONTAINING"/>
    <property type="match status" value="1"/>
</dbReference>
<evidence type="ECO:0000313" key="3">
    <source>
        <dbReference type="Proteomes" id="UP000286678"/>
    </source>
</evidence>
<evidence type="ECO:0000259" key="1">
    <source>
        <dbReference type="SMART" id="SM01321"/>
    </source>
</evidence>
<dbReference type="InterPro" id="IPR002686">
    <property type="entry name" value="Transposase_17"/>
</dbReference>
<sequence>MPNQKRNDIPGIALHITQRGNNRQLMFRENEDYQRFAGMLIKYSEKYQVIVHAWMLMPNHIHLLVTPQEKNMVGRMMMCVTGAYTKFYNQKYKRTGTLYEKRYYSALVDYDEYVINVYRYIELNPVKARLVQHPGYWHWSSYRHNAEGLESSMLVPHLSFMKLGLTIEDCRNAYQKLVNDTDVTSEDYEFLRHEIRTAQKKNFAFGGEEFKKEMGAKLGLDGEGAEVEATEV</sequence>
<dbReference type="InterPro" id="IPR036515">
    <property type="entry name" value="Transposase_17_sf"/>
</dbReference>
<evidence type="ECO:0000313" key="2">
    <source>
        <dbReference type="EMBL" id="RUO46557.1"/>
    </source>
</evidence>
<dbReference type="GO" id="GO:0003677">
    <property type="term" value="F:DNA binding"/>
    <property type="evidence" value="ECO:0007669"/>
    <property type="project" value="InterPro"/>
</dbReference>
<dbReference type="AlphaFoldDB" id="A0A432XDC8"/>
<proteinExistence type="predicted"/>
<dbReference type="RefSeq" id="WP_126834378.1">
    <property type="nucleotide sequence ID" value="NZ_PIPT01000008.1"/>
</dbReference>
<dbReference type="SMART" id="SM01321">
    <property type="entry name" value="Y1_Tnp"/>
    <property type="match status" value="1"/>
</dbReference>
<reference evidence="3" key="1">
    <citation type="journal article" date="2018" name="Front. Microbiol.">
        <title>Genome-Based Analysis Reveals the Taxonomy and Diversity of the Family Idiomarinaceae.</title>
        <authorList>
            <person name="Liu Y."/>
            <person name="Lai Q."/>
            <person name="Shao Z."/>
        </authorList>
    </citation>
    <scope>NUCLEOTIDE SEQUENCE [LARGE SCALE GENOMIC DNA]</scope>
    <source>
        <strain evidence="3">SW15</strain>
    </source>
</reference>
<dbReference type="Proteomes" id="UP000286678">
    <property type="component" value="Unassembled WGS sequence"/>
</dbReference>
<dbReference type="Pfam" id="PF01797">
    <property type="entry name" value="Y1_Tnp"/>
    <property type="match status" value="1"/>
</dbReference>
<dbReference type="PANTHER" id="PTHR34322:SF2">
    <property type="entry name" value="TRANSPOSASE IS200-LIKE DOMAIN-CONTAINING PROTEIN"/>
    <property type="match status" value="1"/>
</dbReference>